<dbReference type="Pfam" id="PF10191">
    <property type="entry name" value="COG7"/>
    <property type="match status" value="1"/>
</dbReference>
<dbReference type="EMBL" id="BNJQ01000003">
    <property type="protein sequence ID" value="GHP02603.1"/>
    <property type="molecule type" value="Genomic_DNA"/>
</dbReference>
<keyword evidence="7" id="KW-0472">Membrane</keyword>
<dbReference type="GO" id="GO:0006890">
    <property type="term" value="P:retrograde vesicle-mediated transport, Golgi to endoplasmic reticulum"/>
    <property type="evidence" value="ECO:0007669"/>
    <property type="project" value="TreeGrafter"/>
</dbReference>
<sequence length="776" mass="79800">MASSTTGTAPPDIATLLSLGDAPGADTTWLNAVIAHHAGVAPGSTGTLTASSIDALVKPLAELEMKVTLTIEDVQAALEEASATALHRVPRAVSEITQMRDDGAALKEAIAHAGGQLAAAEASSAAACEVLSSVDAVKVRMEEARDTLAEAASLSDVLASADEVFANGHLNDMARTVAQLRQGLTKVGTVPMFAHAEEKVRRLEGRLLSSLQAPLEEALGSRRLGAVDDLANVLGAAGKPEALADAYVASRTALLAAEWKAFESKDSKDFVAFVGTFCENASKLIEREAGWLHGNQTSSSAAAKRLFPSALLASVKNFFDKNGDTFSARAAAAAAEAEAGAATSGGGGGALETLAKLMHHSESLAACTRRAVGDAAPELGECLTAIFAPMERHVARYGALESGRLERELSSLAPRASDASTCELADLDAASRRVSTSLAPAFASLSSASKRCASLTGGTGMAELHSASDTSLASYADALTAFLIALRELESSREVSARAPSASASASAAPPSEAASAGDAAGSAQQPVGEEARMGGAIALLVSAAELTSRARALETSLRVAASSGEDAARLRAVLKYAAAEPPSGSLPNFTAPALRLVADADRAKRLQDLVESAEGAPAAFLALPRAHRACASFHDTAHSLVLEAMLARVRTRLAGVRNLDVWKRESGGEELFSSYPQEFATEVGEYLLTLPQLLEQLEDESEEWITRVALGAAKLLQKEVLGIREMSTAGGAQLGVDVEYILNVLAALGVDLPAAVDLEAALAQAKAKAGAGGAE</sequence>
<evidence type="ECO:0000313" key="11">
    <source>
        <dbReference type="Proteomes" id="UP000660262"/>
    </source>
</evidence>
<dbReference type="PANTHER" id="PTHR21443:SF0">
    <property type="entry name" value="CONSERVED OLIGOMERIC GOLGI COMPLEX SUBUNIT 7"/>
    <property type="match status" value="1"/>
</dbReference>
<evidence type="ECO:0000256" key="1">
    <source>
        <dbReference type="ARBA" id="ARBA00004395"/>
    </source>
</evidence>
<dbReference type="OrthoDB" id="245173at2759"/>
<evidence type="ECO:0000313" key="10">
    <source>
        <dbReference type="EMBL" id="GHP02603.1"/>
    </source>
</evidence>
<comment type="similarity">
    <text evidence="2">Belongs to the COG7 family.</text>
</comment>
<dbReference type="AlphaFoldDB" id="A0A830H8D9"/>
<feature type="region of interest" description="Disordered" evidence="9">
    <location>
        <begin position="500"/>
        <end position="529"/>
    </location>
</feature>
<dbReference type="InterPro" id="IPR019335">
    <property type="entry name" value="COG7"/>
</dbReference>
<evidence type="ECO:0000256" key="4">
    <source>
        <dbReference type="ARBA" id="ARBA00022448"/>
    </source>
</evidence>
<keyword evidence="6" id="KW-0333">Golgi apparatus</keyword>
<dbReference type="GO" id="GO:0007030">
    <property type="term" value="P:Golgi organization"/>
    <property type="evidence" value="ECO:0007669"/>
    <property type="project" value="TreeGrafter"/>
</dbReference>
<dbReference type="Proteomes" id="UP000660262">
    <property type="component" value="Unassembled WGS sequence"/>
</dbReference>
<reference evidence="10" key="1">
    <citation type="submission" date="2020-10" db="EMBL/GenBank/DDBJ databases">
        <title>Unveiling of a novel bifunctional photoreceptor, Dualchrome1, isolated from a cosmopolitan green alga.</title>
        <authorList>
            <person name="Suzuki S."/>
            <person name="Kawachi M."/>
        </authorList>
    </citation>
    <scope>NUCLEOTIDE SEQUENCE</scope>
    <source>
        <strain evidence="10">NIES 2893</strain>
    </source>
</reference>
<keyword evidence="11" id="KW-1185">Reference proteome</keyword>
<keyword evidence="4" id="KW-0813">Transport</keyword>
<accession>A0A830H8D9</accession>
<evidence type="ECO:0000256" key="9">
    <source>
        <dbReference type="SAM" id="MobiDB-lite"/>
    </source>
</evidence>
<proteinExistence type="inferred from homology"/>
<comment type="subcellular location">
    <subcellularLocation>
        <location evidence="1">Golgi apparatus membrane</location>
        <topology evidence="1">Peripheral membrane protein</topology>
    </subcellularLocation>
</comment>
<keyword evidence="5" id="KW-0653">Protein transport</keyword>
<evidence type="ECO:0000256" key="2">
    <source>
        <dbReference type="ARBA" id="ARBA00005831"/>
    </source>
</evidence>
<dbReference type="GO" id="GO:0006886">
    <property type="term" value="P:intracellular protein transport"/>
    <property type="evidence" value="ECO:0007669"/>
    <property type="project" value="InterPro"/>
</dbReference>
<feature type="compositionally biased region" description="Low complexity" evidence="9">
    <location>
        <begin position="500"/>
        <end position="524"/>
    </location>
</feature>
<dbReference type="GO" id="GO:0017119">
    <property type="term" value="C:Golgi transport complex"/>
    <property type="evidence" value="ECO:0007669"/>
    <property type="project" value="InterPro"/>
</dbReference>
<evidence type="ECO:0000256" key="3">
    <source>
        <dbReference type="ARBA" id="ARBA00020984"/>
    </source>
</evidence>
<organism evidence="10 11">
    <name type="scientific">Pycnococcus provasolii</name>
    <dbReference type="NCBI Taxonomy" id="41880"/>
    <lineage>
        <taxon>Eukaryota</taxon>
        <taxon>Viridiplantae</taxon>
        <taxon>Chlorophyta</taxon>
        <taxon>Pseudoscourfieldiophyceae</taxon>
        <taxon>Pseudoscourfieldiales</taxon>
        <taxon>Pycnococcaceae</taxon>
        <taxon>Pycnococcus</taxon>
    </lineage>
</organism>
<protein>
    <recommendedName>
        <fullName evidence="3">Conserved oligomeric Golgi complex subunit 7</fullName>
    </recommendedName>
    <alternativeName>
        <fullName evidence="8">Component of oligomeric Golgi complex 7</fullName>
    </alternativeName>
</protein>
<evidence type="ECO:0000256" key="6">
    <source>
        <dbReference type="ARBA" id="ARBA00023034"/>
    </source>
</evidence>
<gene>
    <name evidence="10" type="ORF">PPROV_000135900</name>
</gene>
<evidence type="ECO:0000256" key="5">
    <source>
        <dbReference type="ARBA" id="ARBA00022927"/>
    </source>
</evidence>
<name>A0A830H8D9_9CHLO</name>
<dbReference type="GO" id="GO:0000139">
    <property type="term" value="C:Golgi membrane"/>
    <property type="evidence" value="ECO:0007669"/>
    <property type="project" value="UniProtKB-SubCell"/>
</dbReference>
<comment type="caution">
    <text evidence="10">The sequence shown here is derived from an EMBL/GenBank/DDBJ whole genome shotgun (WGS) entry which is preliminary data.</text>
</comment>
<evidence type="ECO:0000256" key="8">
    <source>
        <dbReference type="ARBA" id="ARBA00031345"/>
    </source>
</evidence>
<evidence type="ECO:0000256" key="7">
    <source>
        <dbReference type="ARBA" id="ARBA00023136"/>
    </source>
</evidence>
<dbReference type="PANTHER" id="PTHR21443">
    <property type="entry name" value="CONSERVED OLIGOMERIC GOLGI COMPLEX COMPONENT 7"/>
    <property type="match status" value="1"/>
</dbReference>